<evidence type="ECO:0000313" key="3">
    <source>
        <dbReference type="Proteomes" id="UP000653454"/>
    </source>
</evidence>
<dbReference type="Proteomes" id="UP000653454">
    <property type="component" value="Unassembled WGS sequence"/>
</dbReference>
<feature type="chain" id="PRO_5035899058" evidence="1">
    <location>
        <begin position="25"/>
        <end position="82"/>
    </location>
</feature>
<feature type="signal peptide" evidence="1">
    <location>
        <begin position="1"/>
        <end position="24"/>
    </location>
</feature>
<evidence type="ECO:0000256" key="1">
    <source>
        <dbReference type="SAM" id="SignalP"/>
    </source>
</evidence>
<comment type="caution">
    <text evidence="2">The sequence shown here is derived from an EMBL/GenBank/DDBJ whole genome shotgun (WGS) entry which is preliminary data.</text>
</comment>
<keyword evidence="1" id="KW-0732">Signal</keyword>
<organism evidence="2 3">
    <name type="scientific">Plutella xylostella</name>
    <name type="common">Diamondback moth</name>
    <name type="synonym">Plutella maculipennis</name>
    <dbReference type="NCBI Taxonomy" id="51655"/>
    <lineage>
        <taxon>Eukaryota</taxon>
        <taxon>Metazoa</taxon>
        <taxon>Ecdysozoa</taxon>
        <taxon>Arthropoda</taxon>
        <taxon>Hexapoda</taxon>
        <taxon>Insecta</taxon>
        <taxon>Pterygota</taxon>
        <taxon>Neoptera</taxon>
        <taxon>Endopterygota</taxon>
        <taxon>Lepidoptera</taxon>
        <taxon>Glossata</taxon>
        <taxon>Ditrysia</taxon>
        <taxon>Yponomeutoidea</taxon>
        <taxon>Plutellidae</taxon>
        <taxon>Plutella</taxon>
    </lineage>
</organism>
<name>A0A8S4DA76_PLUXY</name>
<evidence type="ECO:0000313" key="2">
    <source>
        <dbReference type="EMBL" id="CAG9094406.1"/>
    </source>
</evidence>
<accession>A0A8S4DA76</accession>
<dbReference type="AlphaFoldDB" id="A0A8S4DA76"/>
<feature type="non-terminal residue" evidence="2">
    <location>
        <position position="1"/>
    </location>
</feature>
<reference evidence="2" key="1">
    <citation type="submission" date="2020-11" db="EMBL/GenBank/DDBJ databases">
        <authorList>
            <person name="Whiteford S."/>
        </authorList>
    </citation>
    <scope>NUCLEOTIDE SEQUENCE</scope>
</reference>
<dbReference type="EMBL" id="CAJHNJ030000003">
    <property type="protein sequence ID" value="CAG9094406.1"/>
    <property type="molecule type" value="Genomic_DNA"/>
</dbReference>
<proteinExistence type="predicted"/>
<keyword evidence="3" id="KW-1185">Reference proteome</keyword>
<protein>
    <submittedName>
        <fullName evidence="2">(diamondback moth) hypothetical protein</fullName>
    </submittedName>
</protein>
<gene>
    <name evidence="2" type="ORF">PLXY2_LOCUS1501</name>
</gene>
<sequence>MQYTVGQWRVVLLVWTTTVLPNQALQLVKIEKNPGILPVKLGTAFLQQDKWSIVKTIALDGISRDISFNLQKYSEFSKMLNT</sequence>